<feature type="repeat" description="TPR" evidence="3">
    <location>
        <begin position="536"/>
        <end position="569"/>
    </location>
</feature>
<feature type="transmembrane region" description="Helical" evidence="4">
    <location>
        <begin position="372"/>
        <end position="395"/>
    </location>
</feature>
<feature type="repeat" description="TPR" evidence="3">
    <location>
        <begin position="502"/>
        <end position="535"/>
    </location>
</feature>
<comment type="caution">
    <text evidence="5">The sequence shown here is derived from an EMBL/GenBank/DDBJ whole genome shotgun (WGS) entry which is preliminary data.</text>
</comment>
<evidence type="ECO:0000256" key="2">
    <source>
        <dbReference type="ARBA" id="ARBA00022803"/>
    </source>
</evidence>
<feature type="transmembrane region" description="Helical" evidence="4">
    <location>
        <begin position="199"/>
        <end position="220"/>
    </location>
</feature>
<evidence type="ECO:0000256" key="4">
    <source>
        <dbReference type="SAM" id="Phobius"/>
    </source>
</evidence>
<proteinExistence type="predicted"/>
<dbReference type="EMBL" id="PFOB01000009">
    <property type="protein sequence ID" value="PIZ63908.1"/>
    <property type="molecule type" value="Genomic_DNA"/>
</dbReference>
<dbReference type="PROSITE" id="PS50293">
    <property type="entry name" value="TPR_REGION"/>
    <property type="match status" value="3"/>
</dbReference>
<feature type="transmembrane region" description="Helical" evidence="4">
    <location>
        <begin position="121"/>
        <end position="141"/>
    </location>
</feature>
<name>A0A2M7U1F9_9BACT</name>
<dbReference type="SMART" id="SM00671">
    <property type="entry name" value="SEL1"/>
    <property type="match status" value="3"/>
</dbReference>
<dbReference type="PANTHER" id="PTHR44227">
    <property type="match status" value="1"/>
</dbReference>
<dbReference type="InterPro" id="IPR011990">
    <property type="entry name" value="TPR-like_helical_dom_sf"/>
</dbReference>
<feature type="transmembrane region" description="Helical" evidence="4">
    <location>
        <begin position="232"/>
        <end position="258"/>
    </location>
</feature>
<evidence type="ECO:0000256" key="1">
    <source>
        <dbReference type="ARBA" id="ARBA00022737"/>
    </source>
</evidence>
<dbReference type="InterPro" id="IPR006597">
    <property type="entry name" value="Sel1-like"/>
</dbReference>
<feature type="transmembrane region" description="Helical" evidence="4">
    <location>
        <begin position="344"/>
        <end position="365"/>
    </location>
</feature>
<dbReference type="AlphaFoldDB" id="A0A2M7U1F9"/>
<dbReference type="Gene3D" id="1.25.40.10">
    <property type="entry name" value="Tetratricopeptide repeat domain"/>
    <property type="match status" value="1"/>
</dbReference>
<reference evidence="6" key="1">
    <citation type="submission" date="2017-09" db="EMBL/GenBank/DDBJ databases">
        <title>Depth-based differentiation of microbial function through sediment-hosted aquifers and enrichment of novel symbionts in the deep terrestrial subsurface.</title>
        <authorList>
            <person name="Probst A.J."/>
            <person name="Ladd B."/>
            <person name="Jarett J.K."/>
            <person name="Geller-Mcgrath D.E."/>
            <person name="Sieber C.M.K."/>
            <person name="Emerson J.B."/>
            <person name="Anantharaman K."/>
            <person name="Thomas B.C."/>
            <person name="Malmstrom R."/>
            <person name="Stieglmeier M."/>
            <person name="Klingl A."/>
            <person name="Woyke T."/>
            <person name="Ryan C.M."/>
            <person name="Banfield J.F."/>
        </authorList>
    </citation>
    <scope>NUCLEOTIDE SEQUENCE [LARGE SCALE GENOMIC DNA]</scope>
</reference>
<dbReference type="PROSITE" id="PS50005">
    <property type="entry name" value="TPR"/>
    <property type="match status" value="4"/>
</dbReference>
<evidence type="ECO:0000256" key="3">
    <source>
        <dbReference type="PROSITE-ProRule" id="PRU00339"/>
    </source>
</evidence>
<gene>
    <name evidence="5" type="ORF">COY16_00665</name>
</gene>
<keyword evidence="4" id="KW-0812">Transmembrane</keyword>
<feature type="repeat" description="TPR" evidence="3">
    <location>
        <begin position="570"/>
        <end position="603"/>
    </location>
</feature>
<feature type="repeat" description="TPR" evidence="3">
    <location>
        <begin position="468"/>
        <end position="501"/>
    </location>
</feature>
<dbReference type="InterPro" id="IPR019734">
    <property type="entry name" value="TPR_rpt"/>
</dbReference>
<feature type="transmembrane region" description="Helical" evidence="4">
    <location>
        <begin position="426"/>
        <end position="445"/>
    </location>
</feature>
<dbReference type="Pfam" id="PF13424">
    <property type="entry name" value="TPR_12"/>
    <property type="match status" value="1"/>
</dbReference>
<sequence length="615" mass="71348">MQTDHFAFWIQRATMDTMKLTYSQKRYIQKHYPKESIEMISQRKKIPEDLILQHITNNKRLVLTSEENTQEQSQFIFKEHIPYFILLLLFIIIAYANGFGADFVSDDVYAILRNESAFNEPGYLFTVPTFIIRAAQYLISYKIGGLTPFVFRIWNLIFHMGFVWMTYLIVPYFSKKKYLPFIVASFAAVHPMMSESVTWISGGIYAQAGFGILVSLYFYLRFKSQKLKRYIIYSILAFIFALSASEKVIVFPFIIGLYEFTFGSLRKNVLILSSYFTVSFIWGLIILTRIQERIEYLAVSQGVSAKVSIENPFYQIPSALGTYLKLFIWPRHLTLYQSEFRFPLIQFLFLLSLTLLFFGVVIVSYRKNKSVFFWLCFFIITLLPTLNPFGLSWIVAERYSYLGSIGLYFALSVLLYKLIDSKIYQTVGYIIFTVLLLSFSVRTIVRNIDWQNEDKLWIATGKASPSDPKTHNNLGDYYARNGNLQKAAEEFSRAIELSPGYPDAHHNLANIFRQAGKVEEAEKYYLKAAELNPALWQSYQNIAAIHFEQQDFETAEKYTLKAIEVYPDNPQLYANLAVVYRSEGNNEQALQAFRKTLELEPTNEVALQGIKDLSQ</sequence>
<feature type="transmembrane region" description="Helical" evidence="4">
    <location>
        <begin position="401"/>
        <end position="419"/>
    </location>
</feature>
<dbReference type="Proteomes" id="UP000228503">
    <property type="component" value="Unassembled WGS sequence"/>
</dbReference>
<keyword evidence="2 3" id="KW-0802">TPR repeat</keyword>
<keyword evidence="1" id="KW-0677">Repeat</keyword>
<dbReference type="InterPro" id="IPR052346">
    <property type="entry name" value="O-mannosyl-transferase_TMTC"/>
</dbReference>
<accession>A0A2M7U1F9</accession>
<evidence type="ECO:0000313" key="6">
    <source>
        <dbReference type="Proteomes" id="UP000228503"/>
    </source>
</evidence>
<dbReference type="SUPFAM" id="SSF48452">
    <property type="entry name" value="TPR-like"/>
    <property type="match status" value="1"/>
</dbReference>
<evidence type="ECO:0000313" key="5">
    <source>
        <dbReference type="EMBL" id="PIZ63908.1"/>
    </source>
</evidence>
<organism evidence="5 6">
    <name type="scientific">Candidatus Roizmanbacteria bacterium CG_4_10_14_0_2_um_filter_39_13</name>
    <dbReference type="NCBI Taxonomy" id="1974825"/>
    <lineage>
        <taxon>Bacteria</taxon>
        <taxon>Candidatus Roizmaniibacteriota</taxon>
    </lineage>
</organism>
<dbReference type="Pfam" id="PF13432">
    <property type="entry name" value="TPR_16"/>
    <property type="match status" value="1"/>
</dbReference>
<keyword evidence="4" id="KW-0472">Membrane</keyword>
<keyword evidence="4" id="KW-1133">Transmembrane helix</keyword>
<feature type="transmembrane region" description="Helical" evidence="4">
    <location>
        <begin position="270"/>
        <end position="290"/>
    </location>
</feature>
<dbReference type="PANTHER" id="PTHR44227:SF3">
    <property type="entry name" value="PROTEIN O-MANNOSYL-TRANSFERASE TMTC4"/>
    <property type="match status" value="1"/>
</dbReference>
<dbReference type="SMART" id="SM00028">
    <property type="entry name" value="TPR"/>
    <property type="match status" value="4"/>
</dbReference>
<feature type="transmembrane region" description="Helical" evidence="4">
    <location>
        <begin position="153"/>
        <end position="173"/>
    </location>
</feature>
<feature type="transmembrane region" description="Helical" evidence="4">
    <location>
        <begin position="81"/>
        <end position="101"/>
    </location>
</feature>
<protein>
    <submittedName>
        <fullName evidence="5">Uncharacterized protein</fullName>
    </submittedName>
</protein>